<comment type="caution">
    <text evidence="13">The sequence shown here is derived from an EMBL/GenBank/DDBJ whole genome shotgun (WGS) entry which is preliminary data.</text>
</comment>
<name>A0ABQ6FUP2_9CHLR</name>
<organism evidence="13 14">
    <name type="scientific">Dictyobacter halimunensis</name>
    <dbReference type="NCBI Taxonomy" id="3026934"/>
    <lineage>
        <taxon>Bacteria</taxon>
        <taxon>Bacillati</taxon>
        <taxon>Chloroflexota</taxon>
        <taxon>Ktedonobacteria</taxon>
        <taxon>Ktedonobacterales</taxon>
        <taxon>Dictyobacteraceae</taxon>
        <taxon>Dictyobacter</taxon>
    </lineage>
</organism>
<evidence type="ECO:0000256" key="11">
    <source>
        <dbReference type="SAM" id="Coils"/>
    </source>
</evidence>
<protein>
    <recommendedName>
        <fullName evidence="3">cysteine desulfurase</fullName>
        <ecNumber evidence="3">2.8.1.7</ecNumber>
    </recommendedName>
</protein>
<dbReference type="EMBL" id="BSRI01000002">
    <property type="protein sequence ID" value="GLV56202.1"/>
    <property type="molecule type" value="Genomic_DNA"/>
</dbReference>
<evidence type="ECO:0000256" key="5">
    <source>
        <dbReference type="ARBA" id="ARBA00022723"/>
    </source>
</evidence>
<evidence type="ECO:0000256" key="8">
    <source>
        <dbReference type="ARBA" id="ARBA00023014"/>
    </source>
</evidence>
<comment type="similarity">
    <text evidence="2">Belongs to the class-V pyridoxal-phosphate-dependent aminotransferase family. NifS/IscS subfamily.</text>
</comment>
<dbReference type="EC" id="2.8.1.7" evidence="3"/>
<evidence type="ECO:0000256" key="3">
    <source>
        <dbReference type="ARBA" id="ARBA00012239"/>
    </source>
</evidence>
<sequence length="406" mass="43653">MKKLSLRTATLEGSNIMAHPGLKDGPIYLDYNATTPVDPGVVDAMLPYLSTYFGNPSSAHAYAQVTRMAMATAREQVAQLLGCIPEEIVFTSCGSESNALAIRGAALANRFHGNHIITQVSEHPAVINVCKSLARLHGFRITYLPVDKYGRIDPVELEAAIDEQTTLISIMYANNETGTMQPIAELADIARRHRVLLHTDASQAVGKVPVDIQSLGVDFLTLTGHKLYAPKGIGALYVRRGLQIEPLLYGGGQESGVRAGTENVAFMVALGTAATQAREKLTSSKARLQQLRDRLQQQLEQRLPHATHLNGHPTDRLPNTLNISIDGVLGEAVLEATPGVASSTGSACHEGNTEPSAVLTAMGLSRERALGALRLTLGRWTTEKEVDAAAGQLAQSVQVLWSRRDS</sequence>
<proteinExistence type="inferred from homology"/>
<dbReference type="InterPro" id="IPR015424">
    <property type="entry name" value="PyrdxlP-dep_Trfase"/>
</dbReference>
<dbReference type="PANTHER" id="PTHR11601">
    <property type="entry name" value="CYSTEINE DESULFURYLASE FAMILY MEMBER"/>
    <property type="match status" value="1"/>
</dbReference>
<keyword evidence="5" id="KW-0479">Metal-binding</keyword>
<feature type="domain" description="Aminotransferase class V" evidence="12">
    <location>
        <begin position="27"/>
        <end position="388"/>
    </location>
</feature>
<dbReference type="Gene3D" id="1.10.260.50">
    <property type="match status" value="1"/>
</dbReference>
<keyword evidence="8" id="KW-0411">Iron-sulfur</keyword>
<keyword evidence="6" id="KW-0663">Pyridoxal phosphate</keyword>
<comment type="cofactor">
    <cofactor evidence="1 10">
        <name>pyridoxal 5'-phosphate</name>
        <dbReference type="ChEBI" id="CHEBI:597326"/>
    </cofactor>
</comment>
<keyword evidence="7" id="KW-0408">Iron</keyword>
<dbReference type="SUPFAM" id="SSF53383">
    <property type="entry name" value="PLP-dependent transferases"/>
    <property type="match status" value="1"/>
</dbReference>
<accession>A0ABQ6FUP2</accession>
<feature type="coiled-coil region" evidence="11">
    <location>
        <begin position="274"/>
        <end position="301"/>
    </location>
</feature>
<comment type="catalytic activity">
    <reaction evidence="9">
        <text>(sulfur carrier)-H + L-cysteine = (sulfur carrier)-SH + L-alanine</text>
        <dbReference type="Rhea" id="RHEA:43892"/>
        <dbReference type="Rhea" id="RHEA-COMP:14737"/>
        <dbReference type="Rhea" id="RHEA-COMP:14739"/>
        <dbReference type="ChEBI" id="CHEBI:29917"/>
        <dbReference type="ChEBI" id="CHEBI:35235"/>
        <dbReference type="ChEBI" id="CHEBI:57972"/>
        <dbReference type="ChEBI" id="CHEBI:64428"/>
        <dbReference type="EC" id="2.8.1.7"/>
    </reaction>
</comment>
<evidence type="ECO:0000256" key="4">
    <source>
        <dbReference type="ARBA" id="ARBA00022679"/>
    </source>
</evidence>
<gene>
    <name evidence="13" type="ORF">KDH_30450</name>
</gene>
<evidence type="ECO:0000256" key="1">
    <source>
        <dbReference type="ARBA" id="ARBA00001933"/>
    </source>
</evidence>
<evidence type="ECO:0000259" key="12">
    <source>
        <dbReference type="Pfam" id="PF00266"/>
    </source>
</evidence>
<keyword evidence="11" id="KW-0175">Coiled coil</keyword>
<dbReference type="Proteomes" id="UP001344906">
    <property type="component" value="Unassembled WGS sequence"/>
</dbReference>
<dbReference type="InterPro" id="IPR016454">
    <property type="entry name" value="Cysteine_dSase"/>
</dbReference>
<dbReference type="InterPro" id="IPR015422">
    <property type="entry name" value="PyrdxlP-dep_Trfase_small"/>
</dbReference>
<keyword evidence="4" id="KW-0808">Transferase</keyword>
<keyword evidence="14" id="KW-1185">Reference proteome</keyword>
<evidence type="ECO:0000256" key="9">
    <source>
        <dbReference type="ARBA" id="ARBA00050776"/>
    </source>
</evidence>
<evidence type="ECO:0000256" key="7">
    <source>
        <dbReference type="ARBA" id="ARBA00023004"/>
    </source>
</evidence>
<evidence type="ECO:0000256" key="10">
    <source>
        <dbReference type="RuleBase" id="RU004504"/>
    </source>
</evidence>
<dbReference type="Gene3D" id="3.90.1150.10">
    <property type="entry name" value="Aspartate Aminotransferase, domain 1"/>
    <property type="match status" value="1"/>
</dbReference>
<dbReference type="PROSITE" id="PS00595">
    <property type="entry name" value="AA_TRANSFER_CLASS_5"/>
    <property type="match status" value="1"/>
</dbReference>
<dbReference type="PANTHER" id="PTHR11601:SF34">
    <property type="entry name" value="CYSTEINE DESULFURASE"/>
    <property type="match status" value="1"/>
</dbReference>
<evidence type="ECO:0000313" key="14">
    <source>
        <dbReference type="Proteomes" id="UP001344906"/>
    </source>
</evidence>
<dbReference type="InterPro" id="IPR015421">
    <property type="entry name" value="PyrdxlP-dep_Trfase_major"/>
</dbReference>
<evidence type="ECO:0000313" key="13">
    <source>
        <dbReference type="EMBL" id="GLV56202.1"/>
    </source>
</evidence>
<dbReference type="Pfam" id="PF00266">
    <property type="entry name" value="Aminotran_5"/>
    <property type="match status" value="1"/>
</dbReference>
<dbReference type="InterPro" id="IPR000192">
    <property type="entry name" value="Aminotrans_V_dom"/>
</dbReference>
<dbReference type="InterPro" id="IPR020578">
    <property type="entry name" value="Aminotrans_V_PyrdxlP_BS"/>
</dbReference>
<evidence type="ECO:0000256" key="6">
    <source>
        <dbReference type="ARBA" id="ARBA00022898"/>
    </source>
</evidence>
<reference evidence="13 14" key="1">
    <citation type="submission" date="2023-02" db="EMBL/GenBank/DDBJ databases">
        <title>Dictyobacter halimunensis sp. nov., a new member of the class Ktedonobacteria from forest soil in a geothermal area.</title>
        <authorList>
            <person name="Rachmania M.K."/>
            <person name="Ningsih F."/>
            <person name="Sakai Y."/>
            <person name="Yabe S."/>
            <person name="Yokota A."/>
            <person name="Sjamsuridzal W."/>
        </authorList>
    </citation>
    <scope>NUCLEOTIDE SEQUENCE [LARGE SCALE GENOMIC DNA]</scope>
    <source>
        <strain evidence="13 14">S3.2.2.5</strain>
    </source>
</reference>
<dbReference type="Gene3D" id="3.40.640.10">
    <property type="entry name" value="Type I PLP-dependent aspartate aminotransferase-like (Major domain)"/>
    <property type="match status" value="1"/>
</dbReference>
<dbReference type="PIRSF" id="PIRSF005572">
    <property type="entry name" value="NifS"/>
    <property type="match status" value="1"/>
</dbReference>
<evidence type="ECO:0000256" key="2">
    <source>
        <dbReference type="ARBA" id="ARBA00006490"/>
    </source>
</evidence>